<dbReference type="RefSeq" id="WP_111596145.1">
    <property type="nucleotide sequence ID" value="NZ_QLLL01000001.1"/>
</dbReference>
<evidence type="ECO:0000313" key="2">
    <source>
        <dbReference type="EMBL" id="RAJ11043.1"/>
    </source>
</evidence>
<dbReference type="AlphaFoldDB" id="A0A327R633"/>
<keyword evidence="3" id="KW-1185">Reference proteome</keyword>
<keyword evidence="1" id="KW-0472">Membrane</keyword>
<dbReference type="EMBL" id="QLLL01000001">
    <property type="protein sequence ID" value="RAJ11043.1"/>
    <property type="molecule type" value="Genomic_DNA"/>
</dbReference>
<evidence type="ECO:0000256" key="1">
    <source>
        <dbReference type="SAM" id="Phobius"/>
    </source>
</evidence>
<comment type="caution">
    <text evidence="2">The sequence shown here is derived from an EMBL/GenBank/DDBJ whole genome shotgun (WGS) entry which is preliminary data.</text>
</comment>
<keyword evidence="1" id="KW-0812">Transmembrane</keyword>
<proteinExistence type="predicted"/>
<accession>A0A327R633</accession>
<feature type="transmembrane region" description="Helical" evidence="1">
    <location>
        <begin position="107"/>
        <end position="131"/>
    </location>
</feature>
<dbReference type="OrthoDB" id="952577at2"/>
<dbReference type="Proteomes" id="UP000249547">
    <property type="component" value="Unassembled WGS sequence"/>
</dbReference>
<name>A0A327R633_9BACT</name>
<evidence type="ECO:0000313" key="3">
    <source>
        <dbReference type="Proteomes" id="UP000249547"/>
    </source>
</evidence>
<reference evidence="2 3" key="1">
    <citation type="submission" date="2018-06" db="EMBL/GenBank/DDBJ databases">
        <title>Genomic Encyclopedia of Archaeal and Bacterial Type Strains, Phase II (KMG-II): from individual species to whole genera.</title>
        <authorList>
            <person name="Goeker M."/>
        </authorList>
    </citation>
    <scope>NUCLEOTIDE SEQUENCE [LARGE SCALE GENOMIC DNA]</scope>
    <source>
        <strain evidence="2 3">DSM 23857</strain>
    </source>
</reference>
<keyword evidence="1" id="KW-1133">Transmembrane helix</keyword>
<sequence length="158" mass="18343">MDLKNYISSGIIESYVLGLATPDEERELEKMRRLFPEINTEIDAVERSVERLAFAEAVMPPMETRSRVVQRIEWNEGYNNTKTGSNTNFYNINLNGDHQNSITVHKWWRIAFVSLVVLSKIFLFLAILYYLKFKQIAEQAAQTPAKVEQQQVQQSSVR</sequence>
<gene>
    <name evidence="2" type="ORF">LX64_00650</name>
</gene>
<protein>
    <submittedName>
        <fullName evidence="2">Uncharacterized protein</fullName>
    </submittedName>
</protein>
<organism evidence="2 3">
    <name type="scientific">Chitinophaga skermanii</name>
    <dbReference type="NCBI Taxonomy" id="331697"/>
    <lineage>
        <taxon>Bacteria</taxon>
        <taxon>Pseudomonadati</taxon>
        <taxon>Bacteroidota</taxon>
        <taxon>Chitinophagia</taxon>
        <taxon>Chitinophagales</taxon>
        <taxon>Chitinophagaceae</taxon>
        <taxon>Chitinophaga</taxon>
    </lineage>
</organism>